<dbReference type="EMBL" id="CAAALY010122420">
    <property type="protein sequence ID" value="VEL31441.1"/>
    <property type="molecule type" value="Genomic_DNA"/>
</dbReference>
<proteinExistence type="predicted"/>
<protein>
    <submittedName>
        <fullName evidence="1">Uncharacterized protein</fullName>
    </submittedName>
</protein>
<evidence type="ECO:0000313" key="2">
    <source>
        <dbReference type="Proteomes" id="UP000784294"/>
    </source>
</evidence>
<organism evidence="1 2">
    <name type="scientific">Protopolystoma xenopodis</name>
    <dbReference type="NCBI Taxonomy" id="117903"/>
    <lineage>
        <taxon>Eukaryota</taxon>
        <taxon>Metazoa</taxon>
        <taxon>Spiralia</taxon>
        <taxon>Lophotrochozoa</taxon>
        <taxon>Platyhelminthes</taxon>
        <taxon>Monogenea</taxon>
        <taxon>Polyopisthocotylea</taxon>
        <taxon>Polystomatidea</taxon>
        <taxon>Polystomatidae</taxon>
        <taxon>Protopolystoma</taxon>
    </lineage>
</organism>
<gene>
    <name evidence="1" type="ORF">PXEA_LOCUS24881</name>
</gene>
<dbReference type="Proteomes" id="UP000784294">
    <property type="component" value="Unassembled WGS sequence"/>
</dbReference>
<evidence type="ECO:0000313" key="1">
    <source>
        <dbReference type="EMBL" id="VEL31441.1"/>
    </source>
</evidence>
<comment type="caution">
    <text evidence="1">The sequence shown here is derived from an EMBL/GenBank/DDBJ whole genome shotgun (WGS) entry which is preliminary data.</text>
</comment>
<keyword evidence="2" id="KW-1185">Reference proteome</keyword>
<dbReference type="AlphaFoldDB" id="A0A448X9A3"/>
<sequence length="130" mass="14809">MWPASQFHGGWMWASNDFQSSNLWRRWFAGRKRSRCPSRRHRKCSAHLQSFQSGHTIPYSLGADDGPPRACRLSRGGSLRSHEPGGLRLALRLQPSHGGSDQVRLPDQPTKYSLCLWIDNDSHVEKSRIS</sequence>
<reference evidence="1" key="1">
    <citation type="submission" date="2018-11" db="EMBL/GenBank/DDBJ databases">
        <authorList>
            <consortium name="Pathogen Informatics"/>
        </authorList>
    </citation>
    <scope>NUCLEOTIDE SEQUENCE</scope>
</reference>
<accession>A0A448X9A3</accession>
<name>A0A448X9A3_9PLAT</name>